<protein>
    <submittedName>
        <fullName evidence="1">Uncharacterized protein</fullName>
    </submittedName>
</protein>
<comment type="caution">
    <text evidence="1">The sequence shown here is derived from an EMBL/GenBank/DDBJ whole genome shotgun (WGS) entry which is preliminary data.</text>
</comment>
<name>A0AA42C2Y0_9GAMM</name>
<reference evidence="1" key="1">
    <citation type="submission" date="2022-04" db="EMBL/GenBank/DDBJ databases">
        <title>Brenneria sp. isolated from walnut trees in Serbia.</title>
        <authorList>
            <person name="Gasic K."/>
            <person name="Zlatkovic N."/>
            <person name="Kuzmanovic N."/>
        </authorList>
    </citation>
    <scope>NUCLEOTIDE SEQUENCE</scope>
    <source>
        <strain evidence="2">KBI 423</strain>
        <strain evidence="1">KBI 447</strain>
    </source>
</reference>
<proteinExistence type="predicted"/>
<sequence>MEYIPTDYQSNPPQEVGIDCIYNIVESCIIRNIQIFDYAMNGHSLFLYSHQLNIPLKISCDKKMHFGTEFITAKEYLRRVLEKNDYIDVVAFPSGHEHIDIALFWIHIVYVGNRKQAGKFSKKDDGMFAMRTKSGEKAERIVTRNLIAEGHDFLPELSKSPGDFTIQYEGKRHRKPDRICLKCGITFEIKKRNKDQHIRVSHSETRPFKRENKPDGWHAFVFPDMKPRYIPNKSIILAIENNEFRPGSDQYDSWADVDHLYPENPPKCMS</sequence>
<dbReference type="RefSeq" id="WP_264091091.1">
    <property type="nucleotide sequence ID" value="NZ_JAMPJT010000012.1"/>
</dbReference>
<organism evidence="1 4">
    <name type="scientific">Brenneria izbisi</name>
    <dbReference type="NCBI Taxonomy" id="2939450"/>
    <lineage>
        <taxon>Bacteria</taxon>
        <taxon>Pseudomonadati</taxon>
        <taxon>Pseudomonadota</taxon>
        <taxon>Gammaproteobacteria</taxon>
        <taxon>Enterobacterales</taxon>
        <taxon>Pectobacteriaceae</taxon>
        <taxon>Brenneria</taxon>
    </lineage>
</organism>
<gene>
    <name evidence="1" type="ORF">NC803_14365</name>
    <name evidence="2" type="ORF">NC856_14190</name>
</gene>
<keyword evidence="3" id="KW-1185">Reference proteome</keyword>
<dbReference type="AlphaFoldDB" id="A0AA42C2Y0"/>
<dbReference type="EMBL" id="JAMPJT010000012">
    <property type="protein sequence ID" value="MCV9880028.1"/>
    <property type="molecule type" value="Genomic_DNA"/>
</dbReference>
<dbReference type="Proteomes" id="UP001165569">
    <property type="component" value="Unassembled WGS sequence"/>
</dbReference>
<accession>A0AA42C2Y0</accession>
<evidence type="ECO:0000313" key="2">
    <source>
        <dbReference type="EMBL" id="MCV9883417.1"/>
    </source>
</evidence>
<dbReference type="EMBL" id="JAMPJU010000012">
    <property type="protein sequence ID" value="MCV9883417.1"/>
    <property type="molecule type" value="Genomic_DNA"/>
</dbReference>
<dbReference type="Proteomes" id="UP001165568">
    <property type="component" value="Unassembled WGS sequence"/>
</dbReference>
<evidence type="ECO:0000313" key="3">
    <source>
        <dbReference type="Proteomes" id="UP001165568"/>
    </source>
</evidence>
<evidence type="ECO:0000313" key="4">
    <source>
        <dbReference type="Proteomes" id="UP001165569"/>
    </source>
</evidence>
<evidence type="ECO:0000313" key="1">
    <source>
        <dbReference type="EMBL" id="MCV9880028.1"/>
    </source>
</evidence>